<dbReference type="Proteomes" id="UP001341840">
    <property type="component" value="Unassembled WGS sequence"/>
</dbReference>
<protein>
    <submittedName>
        <fullName evidence="1">Uncharacterized protein</fullName>
    </submittedName>
</protein>
<reference evidence="1 2" key="1">
    <citation type="journal article" date="2023" name="Plants (Basel)">
        <title>Bridging the Gap: Combining Genomics and Transcriptomics Approaches to Understand Stylosanthes scabra, an Orphan Legume from the Brazilian Caatinga.</title>
        <authorList>
            <person name="Ferreira-Neto J.R.C."/>
            <person name="da Silva M.D."/>
            <person name="Binneck E."/>
            <person name="de Melo N.F."/>
            <person name="da Silva R.H."/>
            <person name="de Melo A.L.T.M."/>
            <person name="Pandolfi V."/>
            <person name="Bustamante F.O."/>
            <person name="Brasileiro-Vidal A.C."/>
            <person name="Benko-Iseppon A.M."/>
        </authorList>
    </citation>
    <scope>NUCLEOTIDE SEQUENCE [LARGE SCALE GENOMIC DNA]</scope>
    <source>
        <tissue evidence="1">Leaves</tissue>
    </source>
</reference>
<keyword evidence="2" id="KW-1185">Reference proteome</keyword>
<organism evidence="1 2">
    <name type="scientific">Stylosanthes scabra</name>
    <dbReference type="NCBI Taxonomy" id="79078"/>
    <lineage>
        <taxon>Eukaryota</taxon>
        <taxon>Viridiplantae</taxon>
        <taxon>Streptophyta</taxon>
        <taxon>Embryophyta</taxon>
        <taxon>Tracheophyta</taxon>
        <taxon>Spermatophyta</taxon>
        <taxon>Magnoliopsida</taxon>
        <taxon>eudicotyledons</taxon>
        <taxon>Gunneridae</taxon>
        <taxon>Pentapetalae</taxon>
        <taxon>rosids</taxon>
        <taxon>fabids</taxon>
        <taxon>Fabales</taxon>
        <taxon>Fabaceae</taxon>
        <taxon>Papilionoideae</taxon>
        <taxon>50 kb inversion clade</taxon>
        <taxon>dalbergioids sensu lato</taxon>
        <taxon>Dalbergieae</taxon>
        <taxon>Pterocarpus clade</taxon>
        <taxon>Stylosanthes</taxon>
    </lineage>
</organism>
<evidence type="ECO:0000313" key="1">
    <source>
        <dbReference type="EMBL" id="MED6195433.1"/>
    </source>
</evidence>
<proteinExistence type="predicted"/>
<evidence type="ECO:0000313" key="2">
    <source>
        <dbReference type="Proteomes" id="UP001341840"/>
    </source>
</evidence>
<gene>
    <name evidence="1" type="ORF">PIB30_037790</name>
</gene>
<accession>A0ABU6XEN6</accession>
<dbReference type="EMBL" id="JASCZI010211640">
    <property type="protein sequence ID" value="MED6195433.1"/>
    <property type="molecule type" value="Genomic_DNA"/>
</dbReference>
<sequence length="73" mass="8157">MSFNALNSSLPDLLSSSSSTLEITIYLSIQFVPTSHRFCSAPVGGLLKIKWDPNPTNNNNIKERSGISYRRRD</sequence>
<name>A0ABU6XEN6_9FABA</name>
<comment type="caution">
    <text evidence="1">The sequence shown here is derived from an EMBL/GenBank/DDBJ whole genome shotgun (WGS) entry which is preliminary data.</text>
</comment>